<name>A0A1H4P5X1_9MICO</name>
<evidence type="ECO:0000313" key="3">
    <source>
        <dbReference type="EMBL" id="SEC02322.1"/>
    </source>
</evidence>
<feature type="transmembrane region" description="Helical" evidence="1">
    <location>
        <begin position="34"/>
        <end position="52"/>
    </location>
</feature>
<accession>A0A1H4P5X1</accession>
<keyword evidence="3" id="KW-0282">Flagellum</keyword>
<keyword evidence="3" id="KW-0969">Cilium</keyword>
<evidence type="ECO:0000259" key="2">
    <source>
        <dbReference type="SMART" id="SM00858"/>
    </source>
</evidence>
<feature type="domain" description="SAF" evidence="2">
    <location>
        <begin position="59"/>
        <end position="122"/>
    </location>
</feature>
<proteinExistence type="predicted"/>
<keyword evidence="1" id="KW-1133">Transmembrane helix</keyword>
<dbReference type="STRING" id="640635.SAMN04489806_2393"/>
<dbReference type="InterPro" id="IPR013974">
    <property type="entry name" value="SAF"/>
</dbReference>
<reference evidence="3 4" key="1">
    <citation type="submission" date="2016-10" db="EMBL/GenBank/DDBJ databases">
        <authorList>
            <person name="de Groot N.N."/>
        </authorList>
    </citation>
    <scope>NUCLEOTIDE SEQUENCE [LARGE SCALE GENOMIC DNA]</scope>
    <source>
        <strain evidence="3 4">DSM 21799</strain>
    </source>
</reference>
<dbReference type="AlphaFoldDB" id="A0A1H4P5X1"/>
<dbReference type="SMART" id="SM00858">
    <property type="entry name" value="SAF"/>
    <property type="match status" value="1"/>
</dbReference>
<keyword evidence="3" id="KW-0966">Cell projection</keyword>
<protein>
    <submittedName>
        <fullName evidence="3">Chaperone for flagella basal body P-ring formation</fullName>
    </submittedName>
</protein>
<evidence type="ECO:0000313" key="4">
    <source>
        <dbReference type="Proteomes" id="UP000199183"/>
    </source>
</evidence>
<evidence type="ECO:0000256" key="1">
    <source>
        <dbReference type="SAM" id="Phobius"/>
    </source>
</evidence>
<dbReference type="OrthoDB" id="5083100at2"/>
<sequence length="222" mass="22677">MVSMSQQFGTPSAAPTRAAPTRAVRRRFWFDPRFVIGIVLVVVSVFGVWFVVSTNDKTIAVYSAASTLTPGTVLSDDDLVVTHVRLGAVEGNYVLSGALPGAGALLTRTIPKGELLPRSAITDASSVGVSPVVVHLAGVLPASVDTGSVVDTWAAEPVEGGGFGQPVVIVDGATVNRVIEDDAMVGGAQVSVELLVPKGDVATVLAAVANGHALSLVPRAVS</sequence>
<keyword evidence="4" id="KW-1185">Reference proteome</keyword>
<gene>
    <name evidence="3" type="ORF">SAMN04489806_2393</name>
</gene>
<dbReference type="EMBL" id="FNRY01000001">
    <property type="protein sequence ID" value="SEC02322.1"/>
    <property type="molecule type" value="Genomic_DNA"/>
</dbReference>
<dbReference type="CDD" id="cd11614">
    <property type="entry name" value="SAF_CpaB_FlgA_like"/>
    <property type="match status" value="1"/>
</dbReference>
<keyword evidence="1" id="KW-0812">Transmembrane</keyword>
<dbReference type="Proteomes" id="UP000199183">
    <property type="component" value="Unassembled WGS sequence"/>
</dbReference>
<organism evidence="3 4">
    <name type="scientific">Paramicrobacterium humi</name>
    <dbReference type="NCBI Taxonomy" id="640635"/>
    <lineage>
        <taxon>Bacteria</taxon>
        <taxon>Bacillati</taxon>
        <taxon>Actinomycetota</taxon>
        <taxon>Actinomycetes</taxon>
        <taxon>Micrococcales</taxon>
        <taxon>Microbacteriaceae</taxon>
        <taxon>Paramicrobacterium</taxon>
    </lineage>
</organism>
<keyword evidence="1" id="KW-0472">Membrane</keyword>